<feature type="transmembrane region" description="Helical" evidence="5">
    <location>
        <begin position="30"/>
        <end position="52"/>
    </location>
</feature>
<keyword evidence="2 5" id="KW-0812">Transmembrane</keyword>
<feature type="transmembrane region" description="Helical" evidence="5">
    <location>
        <begin position="209"/>
        <end position="228"/>
    </location>
</feature>
<gene>
    <name evidence="6" type="ORF">EDB92DRAFT_1793239</name>
</gene>
<feature type="transmembrane region" description="Helical" evidence="5">
    <location>
        <begin position="123"/>
        <end position="147"/>
    </location>
</feature>
<dbReference type="PANTHER" id="PTHR28013:SF3">
    <property type="entry name" value="PROTEIN DCV1-RELATED"/>
    <property type="match status" value="1"/>
</dbReference>
<dbReference type="Proteomes" id="UP001201163">
    <property type="component" value="Unassembled WGS sequence"/>
</dbReference>
<organism evidence="6 7">
    <name type="scientific">Lactarius akahatsu</name>
    <dbReference type="NCBI Taxonomy" id="416441"/>
    <lineage>
        <taxon>Eukaryota</taxon>
        <taxon>Fungi</taxon>
        <taxon>Dikarya</taxon>
        <taxon>Basidiomycota</taxon>
        <taxon>Agaricomycotina</taxon>
        <taxon>Agaricomycetes</taxon>
        <taxon>Russulales</taxon>
        <taxon>Russulaceae</taxon>
        <taxon>Lactarius</taxon>
    </lineage>
</organism>
<dbReference type="EMBL" id="JAKELL010000008">
    <property type="protein sequence ID" value="KAH8996755.1"/>
    <property type="molecule type" value="Genomic_DNA"/>
</dbReference>
<evidence type="ECO:0000256" key="4">
    <source>
        <dbReference type="ARBA" id="ARBA00023136"/>
    </source>
</evidence>
<reference evidence="6" key="1">
    <citation type="submission" date="2022-01" db="EMBL/GenBank/DDBJ databases">
        <title>Comparative genomics reveals a dynamic genome evolution in the ectomycorrhizal milk-cap (Lactarius) mushrooms.</title>
        <authorList>
            <consortium name="DOE Joint Genome Institute"/>
            <person name="Lebreton A."/>
            <person name="Tang N."/>
            <person name="Kuo A."/>
            <person name="LaButti K."/>
            <person name="Drula E."/>
            <person name="Barry K."/>
            <person name="Clum A."/>
            <person name="Lipzen A."/>
            <person name="Mousain D."/>
            <person name="Ng V."/>
            <person name="Wang R."/>
            <person name="Wang X."/>
            <person name="Dai Y."/>
            <person name="Henrissat B."/>
            <person name="Grigoriev I.V."/>
            <person name="Guerin-Laguette A."/>
            <person name="Yu F."/>
            <person name="Martin F.M."/>
        </authorList>
    </citation>
    <scope>NUCLEOTIDE SEQUENCE</scope>
    <source>
        <strain evidence="6">QP</strain>
    </source>
</reference>
<dbReference type="Pfam" id="PF06687">
    <property type="entry name" value="SUR7"/>
    <property type="match status" value="1"/>
</dbReference>
<evidence type="ECO:0000256" key="3">
    <source>
        <dbReference type="ARBA" id="ARBA00022989"/>
    </source>
</evidence>
<dbReference type="GO" id="GO:0005886">
    <property type="term" value="C:plasma membrane"/>
    <property type="evidence" value="ECO:0007669"/>
    <property type="project" value="InterPro"/>
</dbReference>
<accession>A0AAD4LN24</accession>
<dbReference type="PANTHER" id="PTHR28013">
    <property type="entry name" value="PROTEIN DCV1-RELATED"/>
    <property type="match status" value="1"/>
</dbReference>
<evidence type="ECO:0000313" key="6">
    <source>
        <dbReference type="EMBL" id="KAH8996755.1"/>
    </source>
</evidence>
<keyword evidence="7" id="KW-1185">Reference proteome</keyword>
<dbReference type="AlphaFoldDB" id="A0AAD4LN24"/>
<comment type="subcellular location">
    <subcellularLocation>
        <location evidence="1">Membrane</location>
        <topology evidence="1">Multi-pass membrane protein</topology>
    </subcellularLocation>
</comment>
<dbReference type="GO" id="GO:0032153">
    <property type="term" value="C:cell division site"/>
    <property type="evidence" value="ECO:0007669"/>
    <property type="project" value="TreeGrafter"/>
</dbReference>
<dbReference type="InterPro" id="IPR051380">
    <property type="entry name" value="pH-response_reg_palI/RIM9"/>
</dbReference>
<keyword evidence="3 5" id="KW-1133">Transmembrane helix</keyword>
<keyword evidence="4 5" id="KW-0472">Membrane</keyword>
<dbReference type="InterPro" id="IPR009571">
    <property type="entry name" value="SUR7/Rim9-like_fungi"/>
</dbReference>
<protein>
    <submittedName>
        <fullName evidence="6">SUR7/PalI family-domain-containing protein</fullName>
    </submittedName>
</protein>
<comment type="caution">
    <text evidence="6">The sequence shown here is derived from an EMBL/GenBank/DDBJ whole genome shotgun (WGS) entry which is preliminary data.</text>
</comment>
<evidence type="ECO:0000256" key="1">
    <source>
        <dbReference type="ARBA" id="ARBA00004141"/>
    </source>
</evidence>
<sequence>MACWRRRGRFDDYDGYHYLNRRRNQRHATYTGFFLFAAFLLFLFVALSLPIIKSIYLLQLDGITSSTEVRTSVATRLRFGVWGFCATSALSGSAGECIGPQLGYTINAQTIAVVTDEQDLADLILKGLTVLLILHPIAAGLALLTLIPVTASCFMYHQLPWIISLVLSVPTAIASTVVLAADLALIIAARQRVKDHPTLNVSIDFGNGVWMILVSALFTWIAMVLLAARVCRCCGFGR</sequence>
<name>A0AAD4LN24_9AGAM</name>
<dbReference type="GO" id="GO:0035838">
    <property type="term" value="C:growing cell tip"/>
    <property type="evidence" value="ECO:0007669"/>
    <property type="project" value="TreeGrafter"/>
</dbReference>
<proteinExistence type="predicted"/>
<evidence type="ECO:0000256" key="5">
    <source>
        <dbReference type="SAM" id="Phobius"/>
    </source>
</evidence>
<feature type="transmembrane region" description="Helical" evidence="5">
    <location>
        <begin position="159"/>
        <end position="189"/>
    </location>
</feature>
<evidence type="ECO:0000256" key="2">
    <source>
        <dbReference type="ARBA" id="ARBA00022692"/>
    </source>
</evidence>
<evidence type="ECO:0000313" key="7">
    <source>
        <dbReference type="Proteomes" id="UP001201163"/>
    </source>
</evidence>